<evidence type="ECO:0000256" key="1">
    <source>
        <dbReference type="SAM" id="Phobius"/>
    </source>
</evidence>
<reference evidence="3" key="1">
    <citation type="submission" date="2017-02" db="EMBL/GenBank/DDBJ databases">
        <authorList>
            <person name="Varghese N."/>
            <person name="Submissions S."/>
        </authorList>
    </citation>
    <scope>NUCLEOTIDE SEQUENCE [LARGE SCALE GENOMIC DNA]</scope>
    <source>
        <strain evidence="3">USBA 833</strain>
    </source>
</reference>
<dbReference type="EMBL" id="FUYH01000016">
    <property type="protein sequence ID" value="SKA94432.1"/>
    <property type="molecule type" value="Genomic_DNA"/>
</dbReference>
<proteinExistence type="predicted"/>
<keyword evidence="1" id="KW-1133">Transmembrane helix</keyword>
<evidence type="ECO:0000313" key="2">
    <source>
        <dbReference type="EMBL" id="SKA94432.1"/>
    </source>
</evidence>
<dbReference type="AlphaFoldDB" id="A0A1T4XXY1"/>
<organism evidence="2 3">
    <name type="scientific">Caloramator quimbayensis</name>
    <dbReference type="NCBI Taxonomy" id="1147123"/>
    <lineage>
        <taxon>Bacteria</taxon>
        <taxon>Bacillati</taxon>
        <taxon>Bacillota</taxon>
        <taxon>Clostridia</taxon>
        <taxon>Eubacteriales</taxon>
        <taxon>Clostridiaceae</taxon>
        <taxon>Caloramator</taxon>
    </lineage>
</organism>
<gene>
    <name evidence="2" type="ORF">SAMN05443428_1165</name>
</gene>
<sequence>MQNENKIDMILEAVTNMKKSIDILSTKVDRLEKYIIPKRNWQIATISIIAGLVAMLVTYLL</sequence>
<feature type="transmembrane region" description="Helical" evidence="1">
    <location>
        <begin position="40"/>
        <end position="60"/>
    </location>
</feature>
<protein>
    <recommendedName>
        <fullName evidence="4">Haemolysin XhlA</fullName>
    </recommendedName>
</protein>
<dbReference type="Proteomes" id="UP000190105">
    <property type="component" value="Unassembled WGS sequence"/>
</dbReference>
<evidence type="ECO:0008006" key="4">
    <source>
        <dbReference type="Google" id="ProtNLM"/>
    </source>
</evidence>
<dbReference type="STRING" id="1147123.SAMN05443428_1165"/>
<keyword evidence="1" id="KW-0472">Membrane</keyword>
<keyword evidence="3" id="KW-1185">Reference proteome</keyword>
<accession>A0A1T4XXY1</accession>
<evidence type="ECO:0000313" key="3">
    <source>
        <dbReference type="Proteomes" id="UP000190105"/>
    </source>
</evidence>
<keyword evidence="1" id="KW-0812">Transmembrane</keyword>
<name>A0A1T4XXY1_9CLOT</name>
<dbReference type="RefSeq" id="WP_078697056.1">
    <property type="nucleotide sequence ID" value="NZ_FUYH01000016.1"/>
</dbReference>